<dbReference type="FunFam" id="3.40.50.620:FF:000114">
    <property type="entry name" value="Pantothenate synthetase"/>
    <property type="match status" value="1"/>
</dbReference>
<evidence type="ECO:0000256" key="12">
    <source>
        <dbReference type="ARBA" id="ARBA00055042"/>
    </source>
</evidence>
<evidence type="ECO:0000256" key="9">
    <source>
        <dbReference type="ARBA" id="ARBA00022741"/>
    </source>
</evidence>
<dbReference type="GO" id="GO:0005829">
    <property type="term" value="C:cytosol"/>
    <property type="evidence" value="ECO:0007669"/>
    <property type="project" value="TreeGrafter"/>
</dbReference>
<feature type="binding site" evidence="13">
    <location>
        <position position="90"/>
    </location>
    <ligand>
        <name>beta-alanine</name>
        <dbReference type="ChEBI" id="CHEBI:57966"/>
    </ligand>
</feature>
<dbReference type="AlphaFoldDB" id="A0A5K7S8M5"/>
<keyword evidence="8 13" id="KW-0566">Pantothenate biosynthesis</keyword>
<evidence type="ECO:0000256" key="13">
    <source>
        <dbReference type="HAMAP-Rule" id="MF_00158"/>
    </source>
</evidence>
<keyword evidence="9 13" id="KW-0547">Nucleotide-binding</keyword>
<keyword evidence="6 13" id="KW-0963">Cytoplasm</keyword>
<dbReference type="SUPFAM" id="SSF52374">
    <property type="entry name" value="Nucleotidylyl transferase"/>
    <property type="match status" value="1"/>
</dbReference>
<feature type="binding site" evidence="13">
    <location>
        <position position="182"/>
    </location>
    <ligand>
        <name>(R)-pantoate</name>
        <dbReference type="ChEBI" id="CHEBI:15980"/>
    </ligand>
</feature>
<comment type="subcellular location">
    <subcellularLocation>
        <location evidence="1 13">Cytoplasm</location>
    </subcellularLocation>
</comment>
<protein>
    <recommendedName>
        <fullName evidence="5 13">Pantothenate synthetase</fullName>
        <shortName evidence="13">PS</shortName>
        <ecNumber evidence="4 13">6.3.2.1</ecNumber>
    </recommendedName>
    <alternativeName>
        <fullName evidence="13">Pantoate--beta-alanine ligase</fullName>
    </alternativeName>
    <alternativeName>
        <fullName evidence="13">Pantoate-activating enzyme</fullName>
    </alternativeName>
</protein>
<evidence type="ECO:0000256" key="3">
    <source>
        <dbReference type="ARBA" id="ARBA00009256"/>
    </source>
</evidence>
<evidence type="ECO:0000256" key="4">
    <source>
        <dbReference type="ARBA" id="ARBA00012219"/>
    </source>
</evidence>
<dbReference type="EC" id="6.3.2.1" evidence="4 13"/>
<dbReference type="Pfam" id="PF02569">
    <property type="entry name" value="Pantoate_ligase"/>
    <property type="match status" value="1"/>
</dbReference>
<feature type="active site" description="Proton donor" evidence="13">
    <location>
        <position position="66"/>
    </location>
</feature>
<evidence type="ECO:0000256" key="11">
    <source>
        <dbReference type="ARBA" id="ARBA00048258"/>
    </source>
</evidence>
<comment type="similarity">
    <text evidence="3 13">Belongs to the pantothenate synthetase family.</text>
</comment>
<dbReference type="CDD" id="cd00560">
    <property type="entry name" value="PanC"/>
    <property type="match status" value="1"/>
</dbReference>
<comment type="subunit">
    <text evidence="13">Homodimer.</text>
</comment>
<dbReference type="Gene3D" id="3.30.1300.10">
    <property type="entry name" value="Pantoate-beta-alanine ligase, C-terminal domain"/>
    <property type="match status" value="1"/>
</dbReference>
<gene>
    <name evidence="13" type="primary">panC</name>
    <name evidence="14" type="ORF">AQPE_2049</name>
</gene>
<keyword evidence="15" id="KW-1185">Reference proteome</keyword>
<feature type="binding site" evidence="13">
    <location>
        <begin position="59"/>
        <end position="66"/>
    </location>
    <ligand>
        <name>ATP</name>
        <dbReference type="ChEBI" id="CHEBI:30616"/>
    </ligand>
</feature>
<dbReference type="UniPathway" id="UPA00028">
    <property type="reaction ID" value="UER00005"/>
</dbReference>
<evidence type="ECO:0000256" key="7">
    <source>
        <dbReference type="ARBA" id="ARBA00022598"/>
    </source>
</evidence>
<evidence type="ECO:0000256" key="10">
    <source>
        <dbReference type="ARBA" id="ARBA00022840"/>
    </source>
</evidence>
<evidence type="ECO:0000313" key="14">
    <source>
        <dbReference type="EMBL" id="BBE17890.1"/>
    </source>
</evidence>
<dbReference type="EMBL" id="AP018694">
    <property type="protein sequence ID" value="BBE17890.1"/>
    <property type="molecule type" value="Genomic_DNA"/>
</dbReference>
<keyword evidence="10 13" id="KW-0067">ATP-binding</keyword>
<dbReference type="Proteomes" id="UP001193389">
    <property type="component" value="Chromosome"/>
</dbReference>
<dbReference type="PANTHER" id="PTHR21299">
    <property type="entry name" value="CYTIDYLATE KINASE/PANTOATE-BETA-ALANINE LIGASE"/>
    <property type="match status" value="1"/>
</dbReference>
<evidence type="ECO:0000256" key="1">
    <source>
        <dbReference type="ARBA" id="ARBA00004496"/>
    </source>
</evidence>
<feature type="binding site" evidence="13">
    <location>
        <begin position="213"/>
        <end position="216"/>
    </location>
    <ligand>
        <name>ATP</name>
        <dbReference type="ChEBI" id="CHEBI:30616"/>
    </ligand>
</feature>
<dbReference type="InterPro" id="IPR014729">
    <property type="entry name" value="Rossmann-like_a/b/a_fold"/>
</dbReference>
<comment type="catalytic activity">
    <reaction evidence="11 13">
        <text>(R)-pantoate + beta-alanine + ATP = (R)-pantothenate + AMP + diphosphate + H(+)</text>
        <dbReference type="Rhea" id="RHEA:10912"/>
        <dbReference type="ChEBI" id="CHEBI:15378"/>
        <dbReference type="ChEBI" id="CHEBI:15980"/>
        <dbReference type="ChEBI" id="CHEBI:29032"/>
        <dbReference type="ChEBI" id="CHEBI:30616"/>
        <dbReference type="ChEBI" id="CHEBI:33019"/>
        <dbReference type="ChEBI" id="CHEBI:57966"/>
        <dbReference type="ChEBI" id="CHEBI:456215"/>
        <dbReference type="EC" id="6.3.2.1"/>
    </reaction>
</comment>
<evidence type="ECO:0000256" key="5">
    <source>
        <dbReference type="ARBA" id="ARBA00014155"/>
    </source>
</evidence>
<comment type="miscellaneous">
    <text evidence="13">The reaction proceeds by a bi uni uni bi ping pong mechanism.</text>
</comment>
<evidence type="ECO:0000313" key="15">
    <source>
        <dbReference type="Proteomes" id="UP001193389"/>
    </source>
</evidence>
<dbReference type="GO" id="GO:0005524">
    <property type="term" value="F:ATP binding"/>
    <property type="evidence" value="ECO:0007669"/>
    <property type="project" value="UniProtKB-KW"/>
</dbReference>
<dbReference type="InterPro" id="IPR042176">
    <property type="entry name" value="Pantoate_ligase_C"/>
</dbReference>
<feature type="binding site" evidence="13">
    <location>
        <begin position="176"/>
        <end position="179"/>
    </location>
    <ligand>
        <name>ATP</name>
        <dbReference type="ChEBI" id="CHEBI:30616"/>
    </ligand>
</feature>
<feature type="binding site" evidence="13">
    <location>
        <position position="90"/>
    </location>
    <ligand>
        <name>(R)-pantoate</name>
        <dbReference type="ChEBI" id="CHEBI:15980"/>
    </ligand>
</feature>
<dbReference type="NCBIfam" id="TIGR00018">
    <property type="entry name" value="panC"/>
    <property type="match status" value="1"/>
</dbReference>
<evidence type="ECO:0000256" key="8">
    <source>
        <dbReference type="ARBA" id="ARBA00022655"/>
    </source>
</evidence>
<dbReference type="Gene3D" id="3.40.50.620">
    <property type="entry name" value="HUPs"/>
    <property type="match status" value="1"/>
</dbReference>
<reference evidence="14" key="1">
    <citation type="journal article" date="2020" name="Int. J. Syst. Evol. Microbiol.">
        <title>Aquipluma nitroreducens gen. nov. sp. nov., a novel facultatively anaerobic bacterium isolated from a freshwater lake.</title>
        <authorList>
            <person name="Watanabe M."/>
            <person name="Kojima H."/>
            <person name="Fukui M."/>
        </authorList>
    </citation>
    <scope>NUCLEOTIDE SEQUENCE</scope>
    <source>
        <strain evidence="14">MeG22</strain>
    </source>
</reference>
<comment type="function">
    <text evidence="12 13">Catalyzes the condensation of pantoate with beta-alanine in an ATP-dependent reaction via a pantoyl-adenylate intermediate.</text>
</comment>
<dbReference type="PANTHER" id="PTHR21299:SF1">
    <property type="entry name" value="PANTOATE--BETA-ALANINE LIGASE"/>
    <property type="match status" value="1"/>
</dbReference>
<accession>A0A5K7S8M5</accession>
<evidence type="ECO:0000256" key="2">
    <source>
        <dbReference type="ARBA" id="ARBA00004990"/>
    </source>
</evidence>
<organism evidence="14 15">
    <name type="scientific">Aquipluma nitroreducens</name>
    <dbReference type="NCBI Taxonomy" id="2010828"/>
    <lineage>
        <taxon>Bacteria</taxon>
        <taxon>Pseudomonadati</taxon>
        <taxon>Bacteroidota</taxon>
        <taxon>Bacteroidia</taxon>
        <taxon>Marinilabiliales</taxon>
        <taxon>Prolixibacteraceae</taxon>
        <taxon>Aquipluma</taxon>
    </lineage>
</organism>
<dbReference type="KEGG" id="anf:AQPE_2049"/>
<feature type="binding site" evidence="13">
    <location>
        <position position="205"/>
    </location>
    <ligand>
        <name>ATP</name>
        <dbReference type="ChEBI" id="CHEBI:30616"/>
    </ligand>
</feature>
<name>A0A5K7S8M5_9BACT</name>
<keyword evidence="7 13" id="KW-0436">Ligase</keyword>
<dbReference type="InterPro" id="IPR003721">
    <property type="entry name" value="Pantoate_ligase"/>
</dbReference>
<dbReference type="HAMAP" id="MF_00158">
    <property type="entry name" value="PanC"/>
    <property type="match status" value="1"/>
</dbReference>
<sequence length="313" mass="35683">MLNFQSFNLQSGPTVLNYLFTLQPHFYTKMQVVKHISDLQTILNIKREEGLKIGFVPTMGALHEGHLSLVMIAGEQSNFVVVSIFVNPTQFNDKGDLDRYPRDLQKDVDLLSTSACQLIFAPEPEEIYPEPDTRQFNFGQLEQVMEGKFRPGHFNGVAQVVSRLFDIVQPDKAFFGQKDFQQLAIINEMVRKFNLPVEIVSCPIIRETNGLAMSSRNMLLSPEQRLNAVHISATLFEAANKTGELSVEELCEWVINRINKNEFLNTEYFEIVNEMTLLPVKSWDENCKKFGCIAVHCGKIRLIDNMEFGVRSA</sequence>
<proteinExistence type="inferred from homology"/>
<dbReference type="GO" id="GO:0004592">
    <property type="term" value="F:pantoate-beta-alanine ligase activity"/>
    <property type="evidence" value="ECO:0007669"/>
    <property type="project" value="UniProtKB-UniRule"/>
</dbReference>
<comment type="pathway">
    <text evidence="2 13">Cofactor biosynthesis; (R)-pantothenate biosynthesis; (R)-pantothenate from (R)-pantoate and beta-alanine: step 1/1.</text>
</comment>
<evidence type="ECO:0000256" key="6">
    <source>
        <dbReference type="ARBA" id="ARBA00022490"/>
    </source>
</evidence>
<dbReference type="GO" id="GO:0015940">
    <property type="term" value="P:pantothenate biosynthetic process"/>
    <property type="evidence" value="ECO:0007669"/>
    <property type="project" value="UniProtKB-UniRule"/>
</dbReference>